<dbReference type="GO" id="GO:0006082">
    <property type="term" value="P:organic acid metabolic process"/>
    <property type="evidence" value="ECO:0007669"/>
    <property type="project" value="UniProtKB-ARBA"/>
</dbReference>
<dbReference type="NCBIfam" id="TIGR00173">
    <property type="entry name" value="menD"/>
    <property type="match status" value="1"/>
</dbReference>
<evidence type="ECO:0000256" key="2">
    <source>
        <dbReference type="ARBA" id="ARBA00022723"/>
    </source>
</evidence>
<comment type="pathway">
    <text evidence="6">Quinol/quinone metabolism; menaquinone biosynthesis.</text>
</comment>
<evidence type="ECO:0000259" key="9">
    <source>
        <dbReference type="Pfam" id="PF02776"/>
    </source>
</evidence>
<dbReference type="HAMAP" id="MF_01659">
    <property type="entry name" value="MenD"/>
    <property type="match status" value="1"/>
</dbReference>
<dbReference type="EC" id="2.2.1.9" evidence="6"/>
<dbReference type="PANTHER" id="PTHR42916">
    <property type="entry name" value="2-SUCCINYL-5-ENOLPYRUVYL-6-HYDROXY-3-CYCLOHEXENE-1-CARBOXYLATE SYNTHASE"/>
    <property type="match status" value="1"/>
</dbReference>
<dbReference type="EMBL" id="JAHLKM010000027">
    <property type="protein sequence ID" value="MCQ4334517.1"/>
    <property type="molecule type" value="Genomic_DNA"/>
</dbReference>
<comment type="subunit">
    <text evidence="6">Homodimer.</text>
</comment>
<dbReference type="CDD" id="cd07037">
    <property type="entry name" value="TPP_PYR_MenD"/>
    <property type="match status" value="1"/>
</dbReference>
<evidence type="ECO:0000256" key="1">
    <source>
        <dbReference type="ARBA" id="ARBA00022679"/>
    </source>
</evidence>
<comment type="pathway">
    <text evidence="6">Quinol/quinone metabolism; 1,4-dihydroxy-2-naphthoate biosynthesis; 1,4-dihydroxy-2-naphthoate from chorismate: step 2/7.</text>
</comment>
<keyword evidence="4 6" id="KW-0786">Thiamine pyrophosphate</keyword>
<protein>
    <recommendedName>
        <fullName evidence="6">2-succinyl-5-enolpyruvyl-6-hydroxy-3-cyclohexene-1-carboxylate synthase</fullName>
        <shortName evidence="6">SEPHCHC synthase</shortName>
        <ecNumber evidence="6">2.2.1.9</ecNumber>
    </recommendedName>
    <alternativeName>
        <fullName evidence="6">Menaquinone biosynthesis protein MenD</fullName>
    </alternativeName>
</protein>
<dbReference type="Proteomes" id="UP001139494">
    <property type="component" value="Unassembled WGS sequence"/>
</dbReference>
<evidence type="ECO:0000256" key="4">
    <source>
        <dbReference type="ARBA" id="ARBA00023052"/>
    </source>
</evidence>
<feature type="compositionally biased region" description="Basic and acidic residues" evidence="7">
    <location>
        <begin position="201"/>
        <end position="212"/>
    </location>
</feature>
<keyword evidence="6" id="KW-0474">Menaquinone biosynthesis</keyword>
<feature type="domain" description="Thiamine pyrophosphate enzyme N-terminal TPP-binding" evidence="9">
    <location>
        <begin position="11"/>
        <end position="124"/>
    </location>
</feature>
<dbReference type="Pfam" id="PF02775">
    <property type="entry name" value="TPP_enzyme_C"/>
    <property type="match status" value="1"/>
</dbReference>
<dbReference type="Pfam" id="PF02776">
    <property type="entry name" value="TPP_enzyme_N"/>
    <property type="match status" value="1"/>
</dbReference>
<evidence type="ECO:0000256" key="5">
    <source>
        <dbReference type="ARBA" id="ARBA00023211"/>
    </source>
</evidence>
<evidence type="ECO:0000313" key="11">
    <source>
        <dbReference type="Proteomes" id="UP001139494"/>
    </source>
</evidence>
<comment type="caution">
    <text evidence="10">The sequence shown here is derived from an EMBL/GenBank/DDBJ whole genome shotgun (WGS) entry which is preliminary data.</text>
</comment>
<dbReference type="AlphaFoldDB" id="A0A9R1CV64"/>
<dbReference type="InterPro" id="IPR029061">
    <property type="entry name" value="THDP-binding"/>
</dbReference>
<dbReference type="InterPro" id="IPR012001">
    <property type="entry name" value="Thiamin_PyroP_enz_TPP-bd_dom"/>
</dbReference>
<evidence type="ECO:0000256" key="6">
    <source>
        <dbReference type="HAMAP-Rule" id="MF_01659"/>
    </source>
</evidence>
<dbReference type="RefSeq" id="WP_256030566.1">
    <property type="nucleotide sequence ID" value="NZ_JAHLKM010000027.1"/>
</dbReference>
<keyword evidence="11" id="KW-1185">Reference proteome</keyword>
<dbReference type="InterPro" id="IPR029035">
    <property type="entry name" value="DHS-like_NAD/FAD-binding_dom"/>
</dbReference>
<dbReference type="InterPro" id="IPR004433">
    <property type="entry name" value="MenaQ_synth_MenD"/>
</dbReference>
<gene>
    <name evidence="6 10" type="primary">menD</name>
    <name evidence="10" type="ORF">KM295_13735</name>
</gene>
<feature type="region of interest" description="Disordered" evidence="7">
    <location>
        <begin position="176"/>
        <end position="217"/>
    </location>
</feature>
<name>A0A9R1CV64_9EURY</name>
<reference evidence="10" key="1">
    <citation type="journal article" date="2023" name="Front. Microbiol.">
        <title>Genomic-based phylogenetic and metabolic analyses of the genus Natronomonas, and description of Natronomonas aquatica sp. nov.</title>
        <authorList>
            <person name="Garcia-Roldan A."/>
            <person name="Duran-Viseras A."/>
            <person name="de la Haba R.R."/>
            <person name="Corral P."/>
            <person name="Sanchez-Porro C."/>
            <person name="Ventosa A."/>
        </authorList>
    </citation>
    <scope>NUCLEOTIDE SEQUENCE</scope>
    <source>
        <strain evidence="10">F2-12</strain>
    </source>
</reference>
<evidence type="ECO:0000256" key="7">
    <source>
        <dbReference type="SAM" id="MobiDB-lite"/>
    </source>
</evidence>
<dbReference type="GO" id="GO:0030145">
    <property type="term" value="F:manganese ion binding"/>
    <property type="evidence" value="ECO:0007669"/>
    <property type="project" value="UniProtKB-UniRule"/>
</dbReference>
<comment type="cofactor">
    <cofactor evidence="6">
        <name>thiamine diphosphate</name>
        <dbReference type="ChEBI" id="CHEBI:58937"/>
    </cofactor>
    <text evidence="6">Binds 1 thiamine pyrophosphate per subunit.</text>
</comment>
<comment type="function">
    <text evidence="6">Catalyzes the thiamine diphosphate-dependent decarboxylation of 2-oxoglutarate and the subsequent addition of the resulting succinic semialdehyde-thiamine pyrophosphate anion to isochorismate to yield 2-succinyl-5-enolpyruvyl-6-hydroxy-3-cyclohexene-1-carboxylate (SEPHCHC).</text>
</comment>
<dbReference type="CDD" id="cd02009">
    <property type="entry name" value="TPP_SHCHC_synthase"/>
    <property type="match status" value="1"/>
</dbReference>
<dbReference type="GO" id="GO:0044272">
    <property type="term" value="P:sulfur compound biosynthetic process"/>
    <property type="evidence" value="ECO:0007669"/>
    <property type="project" value="UniProtKB-ARBA"/>
</dbReference>
<evidence type="ECO:0000313" key="10">
    <source>
        <dbReference type="EMBL" id="MCQ4334517.1"/>
    </source>
</evidence>
<dbReference type="PANTHER" id="PTHR42916:SF1">
    <property type="entry name" value="PROTEIN PHYLLO, CHLOROPLASTIC"/>
    <property type="match status" value="1"/>
</dbReference>
<feature type="domain" description="Thiamine pyrophosphate enzyme TPP-binding" evidence="8">
    <location>
        <begin position="450"/>
        <end position="563"/>
    </location>
</feature>
<dbReference type="GO" id="GO:0009234">
    <property type="term" value="P:menaquinone biosynthetic process"/>
    <property type="evidence" value="ECO:0007669"/>
    <property type="project" value="UniProtKB-UniRule"/>
</dbReference>
<dbReference type="Gene3D" id="3.40.50.970">
    <property type="match status" value="2"/>
</dbReference>
<evidence type="ECO:0000256" key="3">
    <source>
        <dbReference type="ARBA" id="ARBA00022842"/>
    </source>
</evidence>
<keyword evidence="2 6" id="KW-0479">Metal-binding</keyword>
<dbReference type="GO" id="GO:0070204">
    <property type="term" value="F:2-succinyl-5-enolpyruvyl-6-hydroxy-3-cyclohexene-1-carboxylic-acid synthase activity"/>
    <property type="evidence" value="ECO:0007669"/>
    <property type="project" value="UniProtKB-UniRule"/>
</dbReference>
<evidence type="ECO:0000259" key="8">
    <source>
        <dbReference type="Pfam" id="PF02775"/>
    </source>
</evidence>
<comment type="catalytic activity">
    <reaction evidence="6">
        <text>isochorismate + 2-oxoglutarate + H(+) = 5-enolpyruvoyl-6-hydroxy-2-succinyl-cyclohex-3-ene-1-carboxylate + CO2</text>
        <dbReference type="Rhea" id="RHEA:25593"/>
        <dbReference type="ChEBI" id="CHEBI:15378"/>
        <dbReference type="ChEBI" id="CHEBI:16526"/>
        <dbReference type="ChEBI" id="CHEBI:16810"/>
        <dbReference type="ChEBI" id="CHEBI:29780"/>
        <dbReference type="ChEBI" id="CHEBI:58818"/>
        <dbReference type="EC" id="2.2.1.9"/>
    </reaction>
</comment>
<comment type="cofactor">
    <cofactor evidence="6">
        <name>Mg(2+)</name>
        <dbReference type="ChEBI" id="CHEBI:18420"/>
    </cofactor>
    <cofactor evidence="6">
        <name>Mn(2+)</name>
        <dbReference type="ChEBI" id="CHEBI:29035"/>
    </cofactor>
</comment>
<dbReference type="SUPFAM" id="SSF52467">
    <property type="entry name" value="DHS-like NAD/FAD-binding domain"/>
    <property type="match status" value="1"/>
</dbReference>
<dbReference type="Gene3D" id="3.40.50.1220">
    <property type="entry name" value="TPP-binding domain"/>
    <property type="match status" value="1"/>
</dbReference>
<keyword evidence="5 6" id="KW-0464">Manganese</keyword>
<keyword evidence="3 6" id="KW-0460">Magnesium</keyword>
<proteinExistence type="inferred from homology"/>
<comment type="similarity">
    <text evidence="6">Belongs to the TPP enzyme family. MenD subfamily.</text>
</comment>
<dbReference type="GO" id="GO:0030976">
    <property type="term" value="F:thiamine pyrophosphate binding"/>
    <property type="evidence" value="ECO:0007669"/>
    <property type="project" value="UniProtKB-UniRule"/>
</dbReference>
<accession>A0A9R1CV64</accession>
<sequence length="587" mass="62957">MDEPNVNTLWGRIVADELAKAGVETAVMAPGSRSTPLTVAFATHSGIDAVSLLDERSAAFFSLGYAKRTGRPAPLVCTSGTALSNFHPAVVEADAARVPMVLLTADRPPELADSGANQTIDQEKFYGDFVRQYRKLPEPEAADRKLRSLRTALSRAVGVAGGPDAGPVHLDVPFRKPLEPNADPAGRPEGVPAGRLPDGFETPKRPATDGRDGPFVSTMRGRARLSEADRRSIVGAIEAANRGIIVCGPSDRPVPAPDALSAFARASGFAVLADPLSGHRFGPHVEGLTVCGGYGSYLPAIEATPDVVVRFGASPTSKVLRNYLRDAGCRQFLVDPAGGWREATFTATDLVVADETRFASDLAGALDREAGDYAARLADVESAYWDRIDGEEPIEGAVLAEAVRLAPDPATVFVSNSMSVRDLDRFGRPRSASLSVLGNRGASGIDGITSSALGAGYGTTDPLVILTGDLAYYHDMNGLLSVARADVDATIVCLNNDGGGIFHLLPIEDHDSFERWFRTPHGLDFEHSAELYELAFARTDDRAEFRDLYTEAVGRDDTRIIEVRVDAEKNHNDRRRLERTVIDRLAK</sequence>
<keyword evidence="1 6" id="KW-0808">Transferase</keyword>
<organism evidence="10 11">
    <name type="scientific">Natronomonas aquatica</name>
    <dbReference type="NCBI Taxonomy" id="2841590"/>
    <lineage>
        <taxon>Archaea</taxon>
        <taxon>Methanobacteriati</taxon>
        <taxon>Methanobacteriota</taxon>
        <taxon>Stenosarchaea group</taxon>
        <taxon>Halobacteria</taxon>
        <taxon>Halobacteriales</taxon>
        <taxon>Natronomonadaceae</taxon>
        <taxon>Natronomonas</taxon>
    </lineage>
</organism>
<dbReference type="GO" id="GO:0000287">
    <property type="term" value="F:magnesium ion binding"/>
    <property type="evidence" value="ECO:0007669"/>
    <property type="project" value="UniProtKB-UniRule"/>
</dbReference>
<dbReference type="PIRSF" id="PIRSF004983">
    <property type="entry name" value="MenD"/>
    <property type="match status" value="1"/>
</dbReference>
<dbReference type="InterPro" id="IPR011766">
    <property type="entry name" value="TPP_enzyme_TPP-bd"/>
</dbReference>
<dbReference type="SUPFAM" id="SSF52518">
    <property type="entry name" value="Thiamin diphosphate-binding fold (THDP-binding)"/>
    <property type="match status" value="2"/>
</dbReference>